<evidence type="ECO:0008006" key="3">
    <source>
        <dbReference type="Google" id="ProtNLM"/>
    </source>
</evidence>
<evidence type="ECO:0000313" key="2">
    <source>
        <dbReference type="Proteomes" id="UP001165283"/>
    </source>
</evidence>
<proteinExistence type="predicted"/>
<dbReference type="EMBL" id="JAGSOV010000036">
    <property type="protein sequence ID" value="MCO1656720.1"/>
    <property type="molecule type" value="Genomic_DNA"/>
</dbReference>
<keyword evidence="2" id="KW-1185">Reference proteome</keyword>
<organism evidence="1 2">
    <name type="scientific">Pseudonocardia humida</name>
    <dbReference type="NCBI Taxonomy" id="2800819"/>
    <lineage>
        <taxon>Bacteria</taxon>
        <taxon>Bacillati</taxon>
        <taxon>Actinomycetota</taxon>
        <taxon>Actinomycetes</taxon>
        <taxon>Pseudonocardiales</taxon>
        <taxon>Pseudonocardiaceae</taxon>
        <taxon>Pseudonocardia</taxon>
    </lineage>
</organism>
<dbReference type="RefSeq" id="WP_252439725.1">
    <property type="nucleotide sequence ID" value="NZ_JAGSOV010000036.1"/>
</dbReference>
<reference evidence="1" key="1">
    <citation type="submission" date="2021-04" db="EMBL/GenBank/DDBJ databases">
        <title>Pseudonocardia sp. nov., isolated from sandy soil of mangrove forest.</title>
        <authorList>
            <person name="Zan Z."/>
            <person name="Huang R."/>
            <person name="Liu W."/>
        </authorList>
    </citation>
    <scope>NUCLEOTIDE SEQUENCE</scope>
    <source>
        <strain evidence="1">S2-4</strain>
    </source>
</reference>
<sequence>MPEDTISVLGPGAMGSAMTARLRGADSPQCGTAPPRRATSATTWVPLALSPPVITMPL</sequence>
<comment type="caution">
    <text evidence="1">The sequence shown here is derived from an EMBL/GenBank/DDBJ whole genome shotgun (WGS) entry which is preliminary data.</text>
</comment>
<gene>
    <name evidence="1" type="ORF">KDL28_16805</name>
</gene>
<evidence type="ECO:0000313" key="1">
    <source>
        <dbReference type="EMBL" id="MCO1656720.1"/>
    </source>
</evidence>
<name>A0ABT1A1C3_9PSEU</name>
<protein>
    <recommendedName>
        <fullName evidence="3">6-phosphogluconate dehydrogenase-like protein</fullName>
    </recommendedName>
</protein>
<accession>A0ABT1A1C3</accession>
<dbReference type="Proteomes" id="UP001165283">
    <property type="component" value="Unassembled WGS sequence"/>
</dbReference>